<organism evidence="3 4">
    <name type="scientific">Anaerotruncus massiliensis</name>
    <name type="common">ex Liu et al. 2021</name>
    <dbReference type="NCBI Taxonomy" id="2321404"/>
    <lineage>
        <taxon>Bacteria</taxon>
        <taxon>Bacillati</taxon>
        <taxon>Bacillota</taxon>
        <taxon>Clostridia</taxon>
        <taxon>Eubacteriales</taxon>
        <taxon>Oscillospiraceae</taxon>
        <taxon>Anaerotruncus</taxon>
    </lineage>
</organism>
<evidence type="ECO:0000256" key="2">
    <source>
        <dbReference type="HAMAP-Rule" id="MF_00048"/>
    </source>
</evidence>
<dbReference type="EMBL" id="RCHT01000014">
    <property type="protein sequence ID" value="RLL10346.1"/>
    <property type="molecule type" value="Genomic_DNA"/>
</dbReference>
<dbReference type="InterPro" id="IPR011335">
    <property type="entry name" value="Restrct_endonuc-II-like"/>
</dbReference>
<dbReference type="RefSeq" id="WP_101549745.1">
    <property type="nucleotide sequence ID" value="NZ_DBFBJK010000029.1"/>
</dbReference>
<evidence type="ECO:0000256" key="1">
    <source>
        <dbReference type="ARBA" id="ARBA00006738"/>
    </source>
</evidence>
<proteinExistence type="inferred from homology"/>
<dbReference type="SUPFAM" id="SSF52980">
    <property type="entry name" value="Restriction endonuclease-like"/>
    <property type="match status" value="1"/>
</dbReference>
<reference evidence="3 4" key="1">
    <citation type="submission" date="2018-10" db="EMBL/GenBank/DDBJ databases">
        <title>Anaerotruncus faecis sp. nov., isolated from human feces.</title>
        <authorList>
            <person name="Wang Y.-J."/>
        </authorList>
    </citation>
    <scope>NUCLEOTIDE SEQUENCE [LARGE SCALE GENOMIC DNA]</scope>
    <source>
        <strain evidence="3 4">22A2-44</strain>
    </source>
</reference>
<name>A0A498CY07_9FIRM</name>
<dbReference type="Proteomes" id="UP000276301">
    <property type="component" value="Unassembled WGS sequence"/>
</dbReference>
<protein>
    <recommendedName>
        <fullName evidence="2">UPF0102 protein D4A47_08800</fullName>
    </recommendedName>
</protein>
<sequence>MTATTRQRGTLGEEFAAKKLAEAGYEILARNWRSGRHEIDLILQKDGVIAFVEVKTRAQSALAAPAASVTRAQRRRIALAAVAYLRERGIYNTGAVQPRFDLFEVVTERPGSNVVTRWAHLAGAYDTGDLDVFI</sequence>
<dbReference type="Gene3D" id="3.40.1350.10">
    <property type="match status" value="1"/>
</dbReference>
<accession>A0A498CY07</accession>
<dbReference type="GO" id="GO:0003676">
    <property type="term" value="F:nucleic acid binding"/>
    <property type="evidence" value="ECO:0007669"/>
    <property type="project" value="InterPro"/>
</dbReference>
<dbReference type="HAMAP" id="MF_00048">
    <property type="entry name" value="UPF0102"/>
    <property type="match status" value="1"/>
</dbReference>
<dbReference type="InterPro" id="IPR003509">
    <property type="entry name" value="UPF0102_YraN-like"/>
</dbReference>
<comment type="caution">
    <text evidence="3">The sequence shown here is derived from an EMBL/GenBank/DDBJ whole genome shotgun (WGS) entry which is preliminary data.</text>
</comment>
<keyword evidence="4" id="KW-1185">Reference proteome</keyword>
<dbReference type="AlphaFoldDB" id="A0A498CY07"/>
<dbReference type="InterPro" id="IPR011856">
    <property type="entry name" value="tRNA_endonuc-like_dom_sf"/>
</dbReference>
<dbReference type="PANTHER" id="PTHR34039:SF1">
    <property type="entry name" value="UPF0102 PROTEIN YRAN"/>
    <property type="match status" value="1"/>
</dbReference>
<comment type="similarity">
    <text evidence="1 2">Belongs to the UPF0102 family.</text>
</comment>
<evidence type="ECO:0000313" key="4">
    <source>
        <dbReference type="Proteomes" id="UP000276301"/>
    </source>
</evidence>
<dbReference type="Pfam" id="PF02021">
    <property type="entry name" value="UPF0102"/>
    <property type="match status" value="1"/>
</dbReference>
<dbReference type="PANTHER" id="PTHR34039">
    <property type="entry name" value="UPF0102 PROTEIN YRAN"/>
    <property type="match status" value="1"/>
</dbReference>
<gene>
    <name evidence="3" type="ORF">D4A47_08800</name>
</gene>
<evidence type="ECO:0000313" key="3">
    <source>
        <dbReference type="EMBL" id="RLL10346.1"/>
    </source>
</evidence>